<evidence type="ECO:0000313" key="5">
    <source>
        <dbReference type="Proteomes" id="UP000030746"/>
    </source>
</evidence>
<dbReference type="PANTHER" id="PTHR10083">
    <property type="entry name" value="KUNITZ-TYPE PROTEASE INHIBITOR-RELATED"/>
    <property type="match status" value="1"/>
</dbReference>
<dbReference type="GO" id="GO:0004867">
    <property type="term" value="F:serine-type endopeptidase inhibitor activity"/>
    <property type="evidence" value="ECO:0007669"/>
    <property type="project" value="InterPro"/>
</dbReference>
<dbReference type="FunFam" id="4.10.410.10:FF:000010">
    <property type="entry name" value="Alpha1-microglobulin/bikunin (AMBP)"/>
    <property type="match status" value="1"/>
</dbReference>
<dbReference type="InterPro" id="IPR020901">
    <property type="entry name" value="Prtase_inh_Kunz-CS"/>
</dbReference>
<dbReference type="KEGG" id="lgi:LOTGIDRAFT_199824"/>
<dbReference type="InterPro" id="IPR002223">
    <property type="entry name" value="Kunitz_BPTI"/>
</dbReference>
<dbReference type="PROSITE" id="PS00280">
    <property type="entry name" value="BPTI_KUNITZ_1"/>
    <property type="match status" value="1"/>
</dbReference>
<dbReference type="GeneID" id="20245368"/>
<name>V4AXH2_LOTGI</name>
<evidence type="ECO:0000256" key="2">
    <source>
        <dbReference type="SAM" id="SignalP"/>
    </source>
</evidence>
<dbReference type="Proteomes" id="UP000030746">
    <property type="component" value="Unassembled WGS sequence"/>
</dbReference>
<dbReference type="PANTHER" id="PTHR10083:SF374">
    <property type="entry name" value="BPTI_KUNITZ INHIBITOR DOMAIN-CONTAINING PROTEIN"/>
    <property type="match status" value="1"/>
</dbReference>
<feature type="domain" description="BPTI/Kunitz inhibitor" evidence="3">
    <location>
        <begin position="79"/>
        <end position="129"/>
    </location>
</feature>
<keyword evidence="2" id="KW-0732">Signal</keyword>
<keyword evidence="5" id="KW-1185">Reference proteome</keyword>
<sequence length="135" mass="15049">MNTLHIAIIFGAVFGSSLAGPECKERMEIGPCDGAFNRYYYDILSSQCKLFSYGGCGGNKNNFHTYGECVKQCESQDVCQQLKVVGPCEALIPRYYFDTKTNTCQKFNYGGCLGNGNNFRNMQNCMTKCMPNHKG</sequence>
<dbReference type="SMART" id="SM00131">
    <property type="entry name" value="KU"/>
    <property type="match status" value="2"/>
</dbReference>
<dbReference type="PROSITE" id="PS50279">
    <property type="entry name" value="BPTI_KUNITZ_2"/>
    <property type="match status" value="2"/>
</dbReference>
<dbReference type="OMA" id="RTILECM"/>
<organism evidence="4 5">
    <name type="scientific">Lottia gigantea</name>
    <name type="common">Giant owl limpet</name>
    <dbReference type="NCBI Taxonomy" id="225164"/>
    <lineage>
        <taxon>Eukaryota</taxon>
        <taxon>Metazoa</taxon>
        <taxon>Spiralia</taxon>
        <taxon>Lophotrochozoa</taxon>
        <taxon>Mollusca</taxon>
        <taxon>Gastropoda</taxon>
        <taxon>Patellogastropoda</taxon>
        <taxon>Lottioidea</taxon>
        <taxon>Lottiidae</taxon>
        <taxon>Lottia</taxon>
    </lineage>
</organism>
<dbReference type="GO" id="GO:0005615">
    <property type="term" value="C:extracellular space"/>
    <property type="evidence" value="ECO:0007669"/>
    <property type="project" value="TreeGrafter"/>
</dbReference>
<keyword evidence="1" id="KW-1015">Disulfide bond</keyword>
<dbReference type="SUPFAM" id="SSF57362">
    <property type="entry name" value="BPTI-like"/>
    <property type="match status" value="2"/>
</dbReference>
<dbReference type="RefSeq" id="XP_009046991.1">
    <property type="nucleotide sequence ID" value="XM_009048743.1"/>
</dbReference>
<proteinExistence type="predicted"/>
<feature type="signal peptide" evidence="2">
    <location>
        <begin position="1"/>
        <end position="19"/>
    </location>
</feature>
<accession>V4AXH2</accession>
<dbReference type="HOGENOM" id="CLU_112937_0_0_1"/>
<evidence type="ECO:0000256" key="1">
    <source>
        <dbReference type="ARBA" id="ARBA00023157"/>
    </source>
</evidence>
<dbReference type="AlphaFoldDB" id="V4AXH2"/>
<dbReference type="InterPro" id="IPR050098">
    <property type="entry name" value="TFPI/VKTCI-like"/>
</dbReference>
<dbReference type="OrthoDB" id="4473401at2759"/>
<dbReference type="InterPro" id="IPR036880">
    <property type="entry name" value="Kunitz_BPTI_sf"/>
</dbReference>
<evidence type="ECO:0000259" key="3">
    <source>
        <dbReference type="PROSITE" id="PS50279"/>
    </source>
</evidence>
<dbReference type="Gene3D" id="4.10.410.10">
    <property type="entry name" value="Pancreatic trypsin inhibitor Kunitz domain"/>
    <property type="match status" value="2"/>
</dbReference>
<evidence type="ECO:0000313" key="4">
    <source>
        <dbReference type="EMBL" id="ESP02283.1"/>
    </source>
</evidence>
<reference evidence="4 5" key="1">
    <citation type="journal article" date="2013" name="Nature">
        <title>Insights into bilaterian evolution from three spiralian genomes.</title>
        <authorList>
            <person name="Simakov O."/>
            <person name="Marletaz F."/>
            <person name="Cho S.J."/>
            <person name="Edsinger-Gonzales E."/>
            <person name="Havlak P."/>
            <person name="Hellsten U."/>
            <person name="Kuo D.H."/>
            <person name="Larsson T."/>
            <person name="Lv J."/>
            <person name="Arendt D."/>
            <person name="Savage R."/>
            <person name="Osoegawa K."/>
            <person name="de Jong P."/>
            <person name="Grimwood J."/>
            <person name="Chapman J.A."/>
            <person name="Shapiro H."/>
            <person name="Aerts A."/>
            <person name="Otillar R.P."/>
            <person name="Terry A.Y."/>
            <person name="Boore J.L."/>
            <person name="Grigoriev I.V."/>
            <person name="Lindberg D.R."/>
            <person name="Seaver E.C."/>
            <person name="Weisblat D.A."/>
            <person name="Putnam N.H."/>
            <person name="Rokhsar D.S."/>
        </authorList>
    </citation>
    <scope>NUCLEOTIDE SEQUENCE [LARGE SCALE GENOMIC DNA]</scope>
</reference>
<dbReference type="EMBL" id="KB200294">
    <property type="protein sequence ID" value="ESP02283.1"/>
    <property type="molecule type" value="Genomic_DNA"/>
</dbReference>
<protein>
    <recommendedName>
        <fullName evidence="3">BPTI/Kunitz inhibitor domain-containing protein</fullName>
    </recommendedName>
</protein>
<dbReference type="PRINTS" id="PR00759">
    <property type="entry name" value="BASICPTASE"/>
</dbReference>
<dbReference type="STRING" id="225164.V4AXH2"/>
<dbReference type="CTD" id="20245368"/>
<feature type="chain" id="PRO_5004716404" description="BPTI/Kunitz inhibitor domain-containing protein" evidence="2">
    <location>
        <begin position="20"/>
        <end position="135"/>
    </location>
</feature>
<gene>
    <name evidence="4" type="ORF">LOTGIDRAFT_199824</name>
</gene>
<dbReference type="Pfam" id="PF00014">
    <property type="entry name" value="Kunitz_BPTI"/>
    <property type="match status" value="2"/>
</dbReference>
<feature type="domain" description="BPTI/Kunitz inhibitor" evidence="3">
    <location>
        <begin position="23"/>
        <end position="73"/>
    </location>
</feature>
<dbReference type="CDD" id="cd00109">
    <property type="entry name" value="Kunitz-type"/>
    <property type="match status" value="2"/>
</dbReference>